<dbReference type="Proteomes" id="UP001175097">
    <property type="component" value="Unassembled WGS sequence"/>
</dbReference>
<comment type="caution">
    <text evidence="2">The sequence shown here is derived from an EMBL/GenBank/DDBJ whole genome shotgun (WGS) entry which is preliminary data.</text>
</comment>
<gene>
    <name evidence="2" type="ORF">P5G49_01325</name>
</gene>
<reference evidence="2" key="1">
    <citation type="submission" date="2023-03" db="EMBL/GenBank/DDBJ databases">
        <title>MT1 and MT2 Draft Genomes of Novel Species.</title>
        <authorList>
            <person name="Venkateswaran K."/>
        </authorList>
    </citation>
    <scope>NUCLEOTIDE SEQUENCE</scope>
    <source>
        <strain evidence="2">F6_3S_P_2</strain>
    </source>
</reference>
<keyword evidence="1" id="KW-0732">Signal</keyword>
<evidence type="ECO:0000313" key="2">
    <source>
        <dbReference type="EMBL" id="MDN4606118.1"/>
    </source>
</evidence>
<sequence length="105" mass="12484">MKNILKVFIATMLTFGFLQSFVLADETLVESDEVEALNYKIVNALVYYEIRFDTLIETSTQINERYQEIQYQEYAYSIGETHLGGKWAPFPLVYIDMYQVNWRYK</sequence>
<keyword evidence="3" id="KW-1185">Reference proteome</keyword>
<proteinExistence type="predicted"/>
<accession>A0ABT8JMS8</accession>
<protein>
    <submittedName>
        <fullName evidence="2">Uncharacterized protein</fullName>
    </submittedName>
</protein>
<evidence type="ECO:0000313" key="3">
    <source>
        <dbReference type="Proteomes" id="UP001175097"/>
    </source>
</evidence>
<dbReference type="EMBL" id="JAROCC010000001">
    <property type="protein sequence ID" value="MDN4606118.1"/>
    <property type="molecule type" value="Genomic_DNA"/>
</dbReference>
<feature type="chain" id="PRO_5046430935" evidence="1">
    <location>
        <begin position="25"/>
        <end position="105"/>
    </location>
</feature>
<dbReference type="RefSeq" id="WP_301241659.1">
    <property type="nucleotide sequence ID" value="NZ_JAROCC010000001.1"/>
</dbReference>
<organism evidence="2 3">
    <name type="scientific">Sporosarcina highlanderae</name>
    <dbReference type="NCBI Taxonomy" id="3035916"/>
    <lineage>
        <taxon>Bacteria</taxon>
        <taxon>Bacillati</taxon>
        <taxon>Bacillota</taxon>
        <taxon>Bacilli</taxon>
        <taxon>Bacillales</taxon>
        <taxon>Caryophanaceae</taxon>
        <taxon>Sporosarcina</taxon>
    </lineage>
</organism>
<feature type="signal peptide" evidence="1">
    <location>
        <begin position="1"/>
        <end position="24"/>
    </location>
</feature>
<name>A0ABT8JMS8_9BACL</name>
<evidence type="ECO:0000256" key="1">
    <source>
        <dbReference type="SAM" id="SignalP"/>
    </source>
</evidence>